<dbReference type="InterPro" id="IPR010982">
    <property type="entry name" value="Lambda_DNA-bd_dom_sf"/>
</dbReference>
<name>A0ABP6CP01_9ACTN</name>
<comment type="caution">
    <text evidence="2">The sequence shown here is derived from an EMBL/GenBank/DDBJ whole genome shotgun (WGS) entry which is preliminary data.</text>
</comment>
<dbReference type="CDD" id="cd00093">
    <property type="entry name" value="HTH_XRE"/>
    <property type="match status" value="1"/>
</dbReference>
<evidence type="ECO:0000313" key="3">
    <source>
        <dbReference type="Proteomes" id="UP001501509"/>
    </source>
</evidence>
<dbReference type="Pfam" id="PF13560">
    <property type="entry name" value="HTH_31"/>
    <property type="match status" value="1"/>
</dbReference>
<dbReference type="EMBL" id="BAAATD010000010">
    <property type="protein sequence ID" value="GAA2621961.1"/>
    <property type="molecule type" value="Genomic_DNA"/>
</dbReference>
<gene>
    <name evidence="2" type="ORF">GCM10010411_67480</name>
</gene>
<dbReference type="Gene3D" id="1.10.260.40">
    <property type="entry name" value="lambda repressor-like DNA-binding domains"/>
    <property type="match status" value="1"/>
</dbReference>
<organism evidence="2 3">
    <name type="scientific">Actinomadura fulvescens</name>
    <dbReference type="NCBI Taxonomy" id="46160"/>
    <lineage>
        <taxon>Bacteria</taxon>
        <taxon>Bacillati</taxon>
        <taxon>Actinomycetota</taxon>
        <taxon>Actinomycetes</taxon>
        <taxon>Streptosporangiales</taxon>
        <taxon>Thermomonosporaceae</taxon>
        <taxon>Actinomadura</taxon>
    </lineage>
</organism>
<dbReference type="InterPro" id="IPR001387">
    <property type="entry name" value="Cro/C1-type_HTH"/>
</dbReference>
<reference evidence="3" key="1">
    <citation type="journal article" date="2019" name="Int. J. Syst. Evol. Microbiol.">
        <title>The Global Catalogue of Microorganisms (GCM) 10K type strain sequencing project: providing services to taxonomists for standard genome sequencing and annotation.</title>
        <authorList>
            <consortium name="The Broad Institute Genomics Platform"/>
            <consortium name="The Broad Institute Genome Sequencing Center for Infectious Disease"/>
            <person name="Wu L."/>
            <person name="Ma J."/>
        </authorList>
    </citation>
    <scope>NUCLEOTIDE SEQUENCE [LARGE SCALE GENOMIC DNA]</scope>
    <source>
        <strain evidence="3">JCM 6833</strain>
    </source>
</reference>
<accession>A0ABP6CP01</accession>
<keyword evidence="3" id="KW-1185">Reference proteome</keyword>
<dbReference type="SUPFAM" id="SSF47413">
    <property type="entry name" value="lambda repressor-like DNA-binding domains"/>
    <property type="match status" value="1"/>
</dbReference>
<sequence length="163" mass="18360">MYSSYMEENSAKRHRNAVGPVGEHVAWNVRRLRAMRNLSTTQLANRLTEAGRPILANAITKIEAGSRRVDVDDLVALAVVLGVNPSALLFPPDDDDTSMGVTGAGRFRAEVIWDWADGRAPLRERDFIPDEHELRETFTRFQLDARPPGRRTYEFPAWLGGEQ</sequence>
<feature type="domain" description="HTH cro/C1-type" evidence="1">
    <location>
        <begin position="29"/>
        <end position="88"/>
    </location>
</feature>
<evidence type="ECO:0000259" key="1">
    <source>
        <dbReference type="PROSITE" id="PS50943"/>
    </source>
</evidence>
<dbReference type="Proteomes" id="UP001501509">
    <property type="component" value="Unassembled WGS sequence"/>
</dbReference>
<dbReference type="PROSITE" id="PS50943">
    <property type="entry name" value="HTH_CROC1"/>
    <property type="match status" value="1"/>
</dbReference>
<evidence type="ECO:0000313" key="2">
    <source>
        <dbReference type="EMBL" id="GAA2621961.1"/>
    </source>
</evidence>
<proteinExistence type="predicted"/>
<protein>
    <recommendedName>
        <fullName evidence="1">HTH cro/C1-type domain-containing protein</fullName>
    </recommendedName>
</protein>
<dbReference type="SMART" id="SM00530">
    <property type="entry name" value="HTH_XRE"/>
    <property type="match status" value="1"/>
</dbReference>